<proteinExistence type="predicted"/>
<keyword evidence="2" id="KW-1185">Reference proteome</keyword>
<evidence type="ECO:0000313" key="2">
    <source>
        <dbReference type="Proteomes" id="UP000476411"/>
    </source>
</evidence>
<dbReference type="KEGG" id="chih:GWR21_15060"/>
<dbReference type="Proteomes" id="UP000476411">
    <property type="component" value="Chromosome"/>
</dbReference>
<protein>
    <submittedName>
        <fullName evidence="1">Uncharacterized protein</fullName>
    </submittedName>
</protein>
<name>A0A6B9ZHQ7_9BACT</name>
<accession>A0A6B9ZHQ7</accession>
<evidence type="ECO:0000313" key="1">
    <source>
        <dbReference type="EMBL" id="QHS60864.1"/>
    </source>
</evidence>
<dbReference type="RefSeq" id="WP_162332547.1">
    <property type="nucleotide sequence ID" value="NZ_CP048113.1"/>
</dbReference>
<gene>
    <name evidence="1" type="ORF">GWR21_15060</name>
</gene>
<dbReference type="EMBL" id="CP048113">
    <property type="protein sequence ID" value="QHS60864.1"/>
    <property type="molecule type" value="Genomic_DNA"/>
</dbReference>
<reference evidence="1 2" key="1">
    <citation type="submission" date="2020-01" db="EMBL/GenBank/DDBJ databases">
        <title>Complete genome sequence of Chitinophaga sp. H33E-04 isolated from quinoa roots.</title>
        <authorList>
            <person name="Weon H.-Y."/>
            <person name="Lee S.A."/>
        </authorList>
    </citation>
    <scope>NUCLEOTIDE SEQUENCE [LARGE SCALE GENOMIC DNA]</scope>
    <source>
        <strain evidence="1 2">H33E-04</strain>
    </source>
</reference>
<organism evidence="1 2">
    <name type="scientific">Chitinophaga agri</name>
    <dbReference type="NCBI Taxonomy" id="2703787"/>
    <lineage>
        <taxon>Bacteria</taxon>
        <taxon>Pseudomonadati</taxon>
        <taxon>Bacteroidota</taxon>
        <taxon>Chitinophagia</taxon>
        <taxon>Chitinophagales</taxon>
        <taxon>Chitinophagaceae</taxon>
        <taxon>Chitinophaga</taxon>
    </lineage>
</organism>
<dbReference type="AlphaFoldDB" id="A0A6B9ZHQ7"/>
<sequence length="99" mass="11563">MASEIEDERKYLLQLSMDEQVEDVRLAHEKFYCMLIHILFPCRNYAPTAPAPSPGVRTVVLYQGEMQVDSYTVYDAVDEYIGTPDKYYQREYIPECSPK</sequence>